<name>A0ABT0B2J2_9SPHN</name>
<dbReference type="Gene3D" id="1.10.238.10">
    <property type="entry name" value="EF-hand"/>
    <property type="match status" value="2"/>
</dbReference>
<dbReference type="CDD" id="cd00051">
    <property type="entry name" value="EFh"/>
    <property type="match status" value="1"/>
</dbReference>
<dbReference type="Proteomes" id="UP001162880">
    <property type="component" value="Unassembled WGS sequence"/>
</dbReference>
<dbReference type="InterPro" id="IPR018247">
    <property type="entry name" value="EF_Hand_1_Ca_BS"/>
</dbReference>
<protein>
    <submittedName>
        <fullName evidence="3">EF-hand domain-containing protein</fullName>
    </submittedName>
</protein>
<feature type="signal peptide" evidence="1">
    <location>
        <begin position="1"/>
        <end position="23"/>
    </location>
</feature>
<evidence type="ECO:0000259" key="2">
    <source>
        <dbReference type="Pfam" id="PF13202"/>
    </source>
</evidence>
<keyword evidence="4" id="KW-1185">Reference proteome</keyword>
<dbReference type="InterPro" id="IPR011992">
    <property type="entry name" value="EF-hand-dom_pair"/>
</dbReference>
<dbReference type="SUPFAM" id="SSF47473">
    <property type="entry name" value="EF-hand"/>
    <property type="match status" value="1"/>
</dbReference>
<feature type="domain" description="EF-hand" evidence="2">
    <location>
        <begin position="42"/>
        <end position="59"/>
    </location>
</feature>
<evidence type="ECO:0000313" key="4">
    <source>
        <dbReference type="Proteomes" id="UP001162880"/>
    </source>
</evidence>
<evidence type="ECO:0000313" key="3">
    <source>
        <dbReference type="EMBL" id="MCJ2179254.1"/>
    </source>
</evidence>
<comment type="caution">
    <text evidence="3">The sequence shown here is derived from an EMBL/GenBank/DDBJ whole genome shotgun (WGS) entry which is preliminary data.</text>
</comment>
<reference evidence="3" key="1">
    <citation type="submission" date="2022-03" db="EMBL/GenBank/DDBJ databases">
        <title>Identification of a novel bacterium isolated from mangrove sediments.</title>
        <authorList>
            <person name="Pan X."/>
        </authorList>
    </citation>
    <scope>NUCLEOTIDE SEQUENCE</scope>
    <source>
        <strain evidence="3">B2580</strain>
    </source>
</reference>
<feature type="chain" id="PRO_5047214288" evidence="1">
    <location>
        <begin position="24"/>
        <end position="148"/>
    </location>
</feature>
<dbReference type="PROSITE" id="PS00018">
    <property type="entry name" value="EF_HAND_1"/>
    <property type="match status" value="2"/>
</dbReference>
<evidence type="ECO:0000256" key="1">
    <source>
        <dbReference type="SAM" id="SignalP"/>
    </source>
</evidence>
<organism evidence="3 4">
    <name type="scientific">Novosphingobium album</name>
    <name type="common">ex Hu et al. 2023</name>
    <dbReference type="NCBI Taxonomy" id="2930093"/>
    <lineage>
        <taxon>Bacteria</taxon>
        <taxon>Pseudomonadati</taxon>
        <taxon>Pseudomonadota</taxon>
        <taxon>Alphaproteobacteria</taxon>
        <taxon>Sphingomonadales</taxon>
        <taxon>Sphingomonadaceae</taxon>
        <taxon>Novosphingobium</taxon>
    </lineage>
</organism>
<feature type="domain" description="EF-hand" evidence="2">
    <location>
        <begin position="102"/>
        <end position="115"/>
    </location>
</feature>
<dbReference type="RefSeq" id="WP_243994054.1">
    <property type="nucleotide sequence ID" value="NZ_JALHLE010000017.1"/>
</dbReference>
<accession>A0ABT0B2J2</accession>
<dbReference type="EMBL" id="JALHLE010000017">
    <property type="protein sequence ID" value="MCJ2179254.1"/>
    <property type="molecule type" value="Genomic_DNA"/>
</dbReference>
<dbReference type="InterPro" id="IPR002048">
    <property type="entry name" value="EF_hand_dom"/>
</dbReference>
<feature type="domain" description="EF-hand" evidence="2">
    <location>
        <begin position="122"/>
        <end position="141"/>
    </location>
</feature>
<sequence length="148" mass="16557">MTLFRALLRGIALVAMVPFTAQAASPAMAGRQFDGSQAIERMQEADANRDGAVTRAELVTYRNGEWQRFDRNSDGYFSADDLPRFLRDRWNGGKLAQMRDTYDRNHDGRISRAEFTSGPTPAFDMADTNHDNRVSQAELKAALAAVRN</sequence>
<dbReference type="Pfam" id="PF13202">
    <property type="entry name" value="EF-hand_5"/>
    <property type="match status" value="3"/>
</dbReference>
<gene>
    <name evidence="3" type="ORF">MTR64_11800</name>
</gene>
<keyword evidence="1" id="KW-0732">Signal</keyword>
<proteinExistence type="predicted"/>